<dbReference type="GO" id="GO:0016255">
    <property type="term" value="P:attachment of GPI anchor to protein"/>
    <property type="evidence" value="ECO:0007669"/>
    <property type="project" value="InterPro"/>
</dbReference>
<evidence type="ECO:0000256" key="5">
    <source>
        <dbReference type="ARBA" id="ARBA00022692"/>
    </source>
</evidence>
<dbReference type="Pfam" id="PF06728">
    <property type="entry name" value="PIG-U"/>
    <property type="match status" value="1"/>
</dbReference>
<accession>A0AAN9ACD8</accession>
<evidence type="ECO:0000256" key="4">
    <source>
        <dbReference type="ARBA" id="ARBA00022502"/>
    </source>
</evidence>
<dbReference type="PANTHER" id="PTHR13121:SF0">
    <property type="entry name" value="PHOSPHATIDYLINOSITOL GLYCAN ANCHOR BIOSYNTHESIS CLASS U PROTEIN"/>
    <property type="match status" value="1"/>
</dbReference>
<feature type="transmembrane region" description="Helical" evidence="9">
    <location>
        <begin position="381"/>
        <end position="404"/>
    </location>
</feature>
<sequence>MVVSGVWLMYAIGAGLRLWLMNNTSGSVYAARRVELSTPLNSWKRVQEGVFLYEKGVSVYSGGVFHETPLCLFFGGFLIRSWKAYLPFIFIICDMLTAFLLASVAGTYSRQLLMNQKKNVKKYATDATHLLLKSTSLSSGVVYVAAAYLFSPYTIASCLAKTTTVFSNLVLAASLVSMVNGYTVLFGALVALATYQSFYPICLLVPGILHFTRDDQNYLKSSVIKSLLSFCITLVLLMLASAEITGGWEFIEATYGFILSAPDLTPNIGLFWYFFTEMFEHFKCFFIATFQINAFVYVLPLAIRLRHDPILLAMALLAFTAVFRSYPSLGDVGLYLALLPMWKHLYPFMRQTFIVGCMLVATSVLGPIMFHLWIYNGSANANFYFAVTLAFNTAQIFLITDLLFAHVKREYHLYNGSNMEVDGVPARLMLQ</sequence>
<evidence type="ECO:0000313" key="11">
    <source>
        <dbReference type="Proteomes" id="UP001381693"/>
    </source>
</evidence>
<feature type="transmembrane region" description="Helical" evidence="9">
    <location>
        <begin position="254"/>
        <end position="275"/>
    </location>
</feature>
<proteinExistence type="inferred from homology"/>
<protein>
    <recommendedName>
        <fullName evidence="12">Phosphatidylinositol glycan anchor biosynthesis class U protein</fullName>
    </recommendedName>
</protein>
<feature type="transmembrane region" description="Helical" evidence="9">
    <location>
        <begin position="282"/>
        <end position="303"/>
    </location>
</feature>
<evidence type="ECO:0000256" key="2">
    <source>
        <dbReference type="ARBA" id="ARBA00004687"/>
    </source>
</evidence>
<keyword evidence="7 9" id="KW-1133">Transmembrane helix</keyword>
<keyword evidence="8 9" id="KW-0472">Membrane</keyword>
<feature type="transmembrane region" description="Helical" evidence="9">
    <location>
        <begin position="353"/>
        <end position="375"/>
    </location>
</feature>
<keyword evidence="5 9" id="KW-0812">Transmembrane</keyword>
<organism evidence="10 11">
    <name type="scientific">Halocaridina rubra</name>
    <name type="common">Hawaiian red shrimp</name>
    <dbReference type="NCBI Taxonomy" id="373956"/>
    <lineage>
        <taxon>Eukaryota</taxon>
        <taxon>Metazoa</taxon>
        <taxon>Ecdysozoa</taxon>
        <taxon>Arthropoda</taxon>
        <taxon>Crustacea</taxon>
        <taxon>Multicrustacea</taxon>
        <taxon>Malacostraca</taxon>
        <taxon>Eumalacostraca</taxon>
        <taxon>Eucarida</taxon>
        <taxon>Decapoda</taxon>
        <taxon>Pleocyemata</taxon>
        <taxon>Caridea</taxon>
        <taxon>Atyoidea</taxon>
        <taxon>Atyidae</taxon>
        <taxon>Halocaridina</taxon>
    </lineage>
</organism>
<keyword evidence="6" id="KW-0256">Endoplasmic reticulum</keyword>
<name>A0AAN9ACD8_HALRR</name>
<feature type="transmembrane region" description="Helical" evidence="9">
    <location>
        <begin position="309"/>
        <end position="341"/>
    </location>
</feature>
<feature type="transmembrane region" description="Helical" evidence="9">
    <location>
        <begin position="84"/>
        <end position="109"/>
    </location>
</feature>
<evidence type="ECO:0000256" key="8">
    <source>
        <dbReference type="ARBA" id="ARBA00023136"/>
    </source>
</evidence>
<dbReference type="Proteomes" id="UP001381693">
    <property type="component" value="Unassembled WGS sequence"/>
</dbReference>
<reference evidence="10 11" key="1">
    <citation type="submission" date="2023-11" db="EMBL/GenBank/DDBJ databases">
        <title>Halocaridina rubra genome assembly.</title>
        <authorList>
            <person name="Smith C."/>
        </authorList>
    </citation>
    <scope>NUCLEOTIDE SEQUENCE [LARGE SCALE GENOMIC DNA]</scope>
    <source>
        <strain evidence="10">EP-1</strain>
        <tissue evidence="10">Whole</tissue>
    </source>
</reference>
<evidence type="ECO:0008006" key="12">
    <source>
        <dbReference type="Google" id="ProtNLM"/>
    </source>
</evidence>
<evidence type="ECO:0000256" key="9">
    <source>
        <dbReference type="SAM" id="Phobius"/>
    </source>
</evidence>
<comment type="caution">
    <text evidence="10">The sequence shown here is derived from an EMBL/GenBank/DDBJ whole genome shotgun (WGS) entry which is preliminary data.</text>
</comment>
<dbReference type="EMBL" id="JAXCGZ010003784">
    <property type="protein sequence ID" value="KAK7083243.1"/>
    <property type="molecule type" value="Genomic_DNA"/>
</dbReference>
<dbReference type="InterPro" id="IPR009600">
    <property type="entry name" value="PIG-U"/>
</dbReference>
<evidence type="ECO:0000256" key="7">
    <source>
        <dbReference type="ARBA" id="ARBA00022989"/>
    </source>
</evidence>
<feature type="transmembrane region" description="Helical" evidence="9">
    <location>
        <begin position="184"/>
        <end position="211"/>
    </location>
</feature>
<evidence type="ECO:0000313" key="10">
    <source>
        <dbReference type="EMBL" id="KAK7083243.1"/>
    </source>
</evidence>
<dbReference type="PANTHER" id="PTHR13121">
    <property type="entry name" value="GPI TRANSAMIDASE COMPONENT PIG-U"/>
    <property type="match status" value="1"/>
</dbReference>
<keyword evidence="4" id="KW-0337">GPI-anchor biosynthesis</keyword>
<dbReference type="GO" id="GO:0006506">
    <property type="term" value="P:GPI anchor biosynthetic process"/>
    <property type="evidence" value="ECO:0007669"/>
    <property type="project" value="UniProtKB-KW"/>
</dbReference>
<evidence type="ECO:0000256" key="6">
    <source>
        <dbReference type="ARBA" id="ARBA00022824"/>
    </source>
</evidence>
<comment type="similarity">
    <text evidence="3">Belongs to the PIGU family.</text>
</comment>
<evidence type="ECO:0000256" key="3">
    <source>
        <dbReference type="ARBA" id="ARBA00010026"/>
    </source>
</evidence>
<evidence type="ECO:0000256" key="1">
    <source>
        <dbReference type="ARBA" id="ARBA00004477"/>
    </source>
</evidence>
<feature type="transmembrane region" description="Helical" evidence="9">
    <location>
        <begin position="130"/>
        <end position="150"/>
    </location>
</feature>
<comment type="subcellular location">
    <subcellularLocation>
        <location evidence="1">Endoplasmic reticulum membrane</location>
        <topology evidence="1">Multi-pass membrane protein</topology>
    </subcellularLocation>
</comment>
<feature type="transmembrane region" description="Helical" evidence="9">
    <location>
        <begin position="223"/>
        <end position="242"/>
    </location>
</feature>
<gene>
    <name evidence="10" type="ORF">SK128_001429</name>
</gene>
<dbReference type="GO" id="GO:0042765">
    <property type="term" value="C:GPI-anchor transamidase complex"/>
    <property type="evidence" value="ECO:0007669"/>
    <property type="project" value="InterPro"/>
</dbReference>
<keyword evidence="11" id="KW-1185">Reference proteome</keyword>
<comment type="pathway">
    <text evidence="2">Glycolipid biosynthesis; glycosylphosphatidylinositol-anchor biosynthesis.</text>
</comment>
<dbReference type="AlphaFoldDB" id="A0AAN9ACD8"/>